<reference evidence="1" key="1">
    <citation type="submission" date="2021-06" db="EMBL/GenBank/DDBJ databases">
        <authorList>
            <person name="Kallberg Y."/>
            <person name="Tangrot J."/>
            <person name="Rosling A."/>
        </authorList>
    </citation>
    <scope>NUCLEOTIDE SEQUENCE</scope>
    <source>
        <strain evidence="1">AU212A</strain>
    </source>
</reference>
<gene>
    <name evidence="1" type="ORF">SCALOS_LOCUS1832</name>
</gene>
<dbReference type="EMBL" id="CAJVPM010001390">
    <property type="protein sequence ID" value="CAG8466206.1"/>
    <property type="molecule type" value="Genomic_DNA"/>
</dbReference>
<dbReference type="Proteomes" id="UP000789860">
    <property type="component" value="Unassembled WGS sequence"/>
</dbReference>
<comment type="caution">
    <text evidence="1">The sequence shown here is derived from an EMBL/GenBank/DDBJ whole genome shotgun (WGS) entry which is preliminary data.</text>
</comment>
<sequence length="316" mass="35155">MDNTKAVKIAVIGGSGLYDFDHLTPIKEIYPETPWGYPSNKIRIVEDSRGTQIAFLSRHGHGHQYNPSEVPSRANIAALKHIGVEIIIAFSAVGSLREEIKHRDFILPNQIIDRTKGIRPSTYFEGGIVAHTPFADPFNPLLAEIIYSHRHCLGAGVTLHRDKTVVCIEGPAFSTRAESLLYRNWGCDVINMSALPEAKLAREAEIAYQMICMSTDYDCWKQDEESVTVDVVISNLTRNAASAIKILAEILPDLEKALAEGKFKEMKEVMKGSCITNKQVRNEELGCNANAASWNAPTIDPRTIHPRLPIYLSQQC</sequence>
<protein>
    <submittedName>
        <fullName evidence="1">4464_t:CDS:1</fullName>
    </submittedName>
</protein>
<proteinExistence type="predicted"/>
<accession>A0ACA9KCY4</accession>
<keyword evidence="2" id="KW-1185">Reference proteome</keyword>
<organism evidence="1 2">
    <name type="scientific">Scutellospora calospora</name>
    <dbReference type="NCBI Taxonomy" id="85575"/>
    <lineage>
        <taxon>Eukaryota</taxon>
        <taxon>Fungi</taxon>
        <taxon>Fungi incertae sedis</taxon>
        <taxon>Mucoromycota</taxon>
        <taxon>Glomeromycotina</taxon>
        <taxon>Glomeromycetes</taxon>
        <taxon>Diversisporales</taxon>
        <taxon>Gigasporaceae</taxon>
        <taxon>Scutellospora</taxon>
    </lineage>
</organism>
<name>A0ACA9KCY4_9GLOM</name>
<evidence type="ECO:0000313" key="2">
    <source>
        <dbReference type="Proteomes" id="UP000789860"/>
    </source>
</evidence>
<evidence type="ECO:0000313" key="1">
    <source>
        <dbReference type="EMBL" id="CAG8466206.1"/>
    </source>
</evidence>